<dbReference type="Gramene" id="AET2Gv21066300.56">
    <property type="protein sequence ID" value="AET2Gv21066300.56"/>
    <property type="gene ID" value="AET2Gv21066300"/>
</dbReference>
<reference evidence="2" key="5">
    <citation type="journal article" date="2021" name="G3 (Bethesda)">
        <title>Aegilops tauschii genome assembly Aet v5.0 features greater sequence contiguity and improved annotation.</title>
        <authorList>
            <person name="Wang L."/>
            <person name="Zhu T."/>
            <person name="Rodriguez J.C."/>
            <person name="Deal K.R."/>
            <person name="Dubcovsky J."/>
            <person name="McGuire P.E."/>
            <person name="Lux T."/>
            <person name="Spannagl M."/>
            <person name="Mayer K.F.X."/>
            <person name="Baldrich P."/>
            <person name="Meyers B.C."/>
            <person name="Huo N."/>
            <person name="Gu Y.Q."/>
            <person name="Zhou H."/>
            <person name="Devos K.M."/>
            <person name="Bennetzen J.L."/>
            <person name="Unver T."/>
            <person name="Budak H."/>
            <person name="Gulick P.J."/>
            <person name="Galiba G."/>
            <person name="Kalapos B."/>
            <person name="Nelson D.R."/>
            <person name="Li P."/>
            <person name="You F.M."/>
            <person name="Luo M.C."/>
            <person name="Dvorak J."/>
        </authorList>
    </citation>
    <scope>NUCLEOTIDE SEQUENCE [LARGE SCALE GENOMIC DNA]</scope>
    <source>
        <strain evidence="2">cv. AL8/78</strain>
    </source>
</reference>
<keyword evidence="3" id="KW-1185">Reference proteome</keyword>
<evidence type="ECO:0000313" key="2">
    <source>
        <dbReference type="EnsemblPlants" id="AET2Gv21066300.53"/>
    </source>
</evidence>
<evidence type="ECO:0008006" key="4">
    <source>
        <dbReference type="Google" id="ProtNLM"/>
    </source>
</evidence>
<proteinExistence type="predicted"/>
<dbReference type="Gramene" id="AET2Gv21066300.53">
    <property type="protein sequence ID" value="AET2Gv21066300.53"/>
    <property type="gene ID" value="AET2Gv21066300"/>
</dbReference>
<dbReference type="AlphaFoldDB" id="A0A453D2P6"/>
<reference evidence="2" key="3">
    <citation type="journal article" date="2017" name="Nature">
        <title>Genome sequence of the progenitor of the wheat D genome Aegilops tauschii.</title>
        <authorList>
            <person name="Luo M.C."/>
            <person name="Gu Y.Q."/>
            <person name="Puiu D."/>
            <person name="Wang H."/>
            <person name="Twardziok S.O."/>
            <person name="Deal K.R."/>
            <person name="Huo N."/>
            <person name="Zhu T."/>
            <person name="Wang L."/>
            <person name="Wang Y."/>
            <person name="McGuire P.E."/>
            <person name="Liu S."/>
            <person name="Long H."/>
            <person name="Ramasamy R.K."/>
            <person name="Rodriguez J.C."/>
            <person name="Van S.L."/>
            <person name="Yuan L."/>
            <person name="Wang Z."/>
            <person name="Xia Z."/>
            <person name="Xiao L."/>
            <person name="Anderson O.D."/>
            <person name="Ouyang S."/>
            <person name="Liang Y."/>
            <person name="Zimin A.V."/>
            <person name="Pertea G."/>
            <person name="Qi P."/>
            <person name="Bennetzen J.L."/>
            <person name="Dai X."/>
            <person name="Dawson M.W."/>
            <person name="Muller H.G."/>
            <person name="Kugler K."/>
            <person name="Rivarola-Duarte L."/>
            <person name="Spannagl M."/>
            <person name="Mayer K.F.X."/>
            <person name="Lu F.H."/>
            <person name="Bevan M.W."/>
            <person name="Leroy P."/>
            <person name="Li P."/>
            <person name="You F.M."/>
            <person name="Sun Q."/>
            <person name="Liu Z."/>
            <person name="Lyons E."/>
            <person name="Wicker T."/>
            <person name="Salzberg S.L."/>
            <person name="Devos K.M."/>
            <person name="Dvorak J."/>
        </authorList>
    </citation>
    <scope>NUCLEOTIDE SEQUENCE [LARGE SCALE GENOMIC DNA]</scope>
    <source>
        <strain evidence="2">cv. AL8/78</strain>
    </source>
</reference>
<keyword evidence="1" id="KW-1133">Transmembrane helix</keyword>
<organism evidence="2 3">
    <name type="scientific">Aegilops tauschii subsp. strangulata</name>
    <name type="common">Goatgrass</name>
    <dbReference type="NCBI Taxonomy" id="200361"/>
    <lineage>
        <taxon>Eukaryota</taxon>
        <taxon>Viridiplantae</taxon>
        <taxon>Streptophyta</taxon>
        <taxon>Embryophyta</taxon>
        <taxon>Tracheophyta</taxon>
        <taxon>Spermatophyta</taxon>
        <taxon>Magnoliopsida</taxon>
        <taxon>Liliopsida</taxon>
        <taxon>Poales</taxon>
        <taxon>Poaceae</taxon>
        <taxon>BOP clade</taxon>
        <taxon>Pooideae</taxon>
        <taxon>Triticodae</taxon>
        <taxon>Triticeae</taxon>
        <taxon>Triticinae</taxon>
        <taxon>Aegilops</taxon>
    </lineage>
</organism>
<reference evidence="3" key="1">
    <citation type="journal article" date="2014" name="Science">
        <title>Ancient hybridizations among the ancestral genomes of bread wheat.</title>
        <authorList>
            <consortium name="International Wheat Genome Sequencing Consortium,"/>
            <person name="Marcussen T."/>
            <person name="Sandve S.R."/>
            <person name="Heier L."/>
            <person name="Spannagl M."/>
            <person name="Pfeifer M."/>
            <person name="Jakobsen K.S."/>
            <person name="Wulff B.B."/>
            <person name="Steuernagel B."/>
            <person name="Mayer K.F."/>
            <person name="Olsen O.A."/>
        </authorList>
    </citation>
    <scope>NUCLEOTIDE SEQUENCE [LARGE SCALE GENOMIC DNA]</scope>
    <source>
        <strain evidence="3">cv. AL8/78</strain>
    </source>
</reference>
<dbReference type="SUPFAM" id="SSF51735">
    <property type="entry name" value="NAD(P)-binding Rossmann-fold domains"/>
    <property type="match status" value="1"/>
</dbReference>
<dbReference type="EnsemblPlants" id="AET2Gv21066300.53">
    <property type="protein sequence ID" value="AET2Gv21066300.53"/>
    <property type="gene ID" value="AET2Gv21066300"/>
</dbReference>
<keyword evidence="1" id="KW-0812">Transmembrane</keyword>
<protein>
    <recommendedName>
        <fullName evidence="4">NAD-dependent epimerase/dehydratase domain-containing protein</fullName>
    </recommendedName>
</protein>
<accession>A0A453D2P6</accession>
<evidence type="ECO:0000313" key="3">
    <source>
        <dbReference type="Proteomes" id="UP000015105"/>
    </source>
</evidence>
<name>A0A453D2P6_AEGTS</name>
<reference evidence="3" key="2">
    <citation type="journal article" date="2017" name="Nat. Plants">
        <title>The Aegilops tauschii genome reveals multiple impacts of transposons.</title>
        <authorList>
            <person name="Zhao G."/>
            <person name="Zou C."/>
            <person name="Li K."/>
            <person name="Wang K."/>
            <person name="Li T."/>
            <person name="Gao L."/>
            <person name="Zhang X."/>
            <person name="Wang H."/>
            <person name="Yang Z."/>
            <person name="Liu X."/>
            <person name="Jiang W."/>
            <person name="Mao L."/>
            <person name="Kong X."/>
            <person name="Jiao Y."/>
            <person name="Jia J."/>
        </authorList>
    </citation>
    <scope>NUCLEOTIDE SEQUENCE [LARGE SCALE GENOMIC DNA]</scope>
    <source>
        <strain evidence="3">cv. AL8/78</strain>
    </source>
</reference>
<evidence type="ECO:0000256" key="1">
    <source>
        <dbReference type="SAM" id="Phobius"/>
    </source>
</evidence>
<dbReference type="InterPro" id="IPR036291">
    <property type="entry name" value="NAD(P)-bd_dom_sf"/>
</dbReference>
<dbReference type="EnsemblPlants" id="AET2Gv21066300.56">
    <property type="protein sequence ID" value="AET2Gv21066300.56"/>
    <property type="gene ID" value="AET2Gv21066300"/>
</dbReference>
<reference evidence="2" key="4">
    <citation type="submission" date="2019-03" db="UniProtKB">
        <authorList>
            <consortium name="EnsemblPlants"/>
        </authorList>
    </citation>
    <scope>IDENTIFICATION</scope>
</reference>
<feature type="transmembrane region" description="Helical" evidence="1">
    <location>
        <begin position="42"/>
        <end position="62"/>
    </location>
</feature>
<keyword evidence="1" id="KW-0472">Membrane</keyword>
<dbReference type="Gene3D" id="3.40.50.720">
    <property type="entry name" value="NAD(P)-binding Rossmann-like Domain"/>
    <property type="match status" value="1"/>
</dbReference>
<sequence>MSAGEGRKTACVTGGSGYIAAALIKLLLQKGYAVKTTVRDPGWLFVSSFIVLSFMYFSNLPFKIRPRNLRSFGPCHAFFFVPSNFFAIFRQLSSK</sequence>
<dbReference type="Proteomes" id="UP000015105">
    <property type="component" value="Chromosome 2D"/>
</dbReference>